<evidence type="ECO:0000256" key="5">
    <source>
        <dbReference type="ARBA" id="ARBA00022707"/>
    </source>
</evidence>
<evidence type="ECO:0000256" key="2">
    <source>
        <dbReference type="ARBA" id="ARBA00004906"/>
    </source>
</evidence>
<dbReference type="CDD" id="cd16789">
    <property type="entry name" value="mRING-HC-C3HC5_MGRN1-like"/>
    <property type="match status" value="1"/>
</dbReference>
<dbReference type="InterPro" id="IPR045194">
    <property type="entry name" value="MGRN1/RNF157-like"/>
</dbReference>
<dbReference type="PANTHER" id="PTHR22996">
    <property type="entry name" value="MAHOGUNIN"/>
    <property type="match status" value="1"/>
</dbReference>
<name>A0A8T2U308_CERRI</name>
<dbReference type="EC" id="2.3.2.27" evidence="3"/>
<dbReference type="PROSITE" id="PS50089">
    <property type="entry name" value="ZF_RING_2"/>
    <property type="match status" value="1"/>
</dbReference>
<dbReference type="SUPFAM" id="SSF57850">
    <property type="entry name" value="RING/U-box"/>
    <property type="match status" value="1"/>
</dbReference>
<evidence type="ECO:0000256" key="6">
    <source>
        <dbReference type="ARBA" id="ARBA00022723"/>
    </source>
</evidence>
<protein>
    <recommendedName>
        <fullName evidence="3">RING-type E3 ubiquitin transferase</fullName>
        <ecNumber evidence="3">2.3.2.27</ecNumber>
    </recommendedName>
</protein>
<dbReference type="GO" id="GO:0008270">
    <property type="term" value="F:zinc ion binding"/>
    <property type="evidence" value="ECO:0007669"/>
    <property type="project" value="UniProtKB-KW"/>
</dbReference>
<comment type="catalytic activity">
    <reaction evidence="1">
        <text>S-ubiquitinyl-[E2 ubiquitin-conjugating enzyme]-L-cysteine + [acceptor protein]-L-lysine = [E2 ubiquitin-conjugating enzyme]-L-cysteine + N(6)-ubiquitinyl-[acceptor protein]-L-lysine.</text>
        <dbReference type="EC" id="2.3.2.27"/>
    </reaction>
</comment>
<evidence type="ECO:0000256" key="9">
    <source>
        <dbReference type="ARBA" id="ARBA00022833"/>
    </source>
</evidence>
<dbReference type="EMBL" id="CM035414">
    <property type="protein sequence ID" value="KAH7430158.1"/>
    <property type="molecule type" value="Genomic_DNA"/>
</dbReference>
<evidence type="ECO:0000256" key="1">
    <source>
        <dbReference type="ARBA" id="ARBA00000900"/>
    </source>
</evidence>
<reference evidence="15" key="1">
    <citation type="submission" date="2021-08" db="EMBL/GenBank/DDBJ databases">
        <title>WGS assembly of Ceratopteris richardii.</title>
        <authorList>
            <person name="Marchant D.B."/>
            <person name="Chen G."/>
            <person name="Jenkins J."/>
            <person name="Shu S."/>
            <person name="Leebens-Mack J."/>
            <person name="Grimwood J."/>
            <person name="Schmutz J."/>
            <person name="Soltis P."/>
            <person name="Soltis D."/>
            <person name="Chen Z.-H."/>
        </authorList>
    </citation>
    <scope>NUCLEOTIDE SEQUENCE</scope>
    <source>
        <strain evidence="15">Whitten #5841</strain>
        <tissue evidence="15">Leaf</tissue>
    </source>
</reference>
<comment type="caution">
    <text evidence="15">The sequence shown here is derived from an EMBL/GenBank/DDBJ whole genome shotgun (WGS) entry which is preliminary data.</text>
</comment>
<evidence type="ECO:0000259" key="14">
    <source>
        <dbReference type="PROSITE" id="PS50089"/>
    </source>
</evidence>
<dbReference type="InterPro" id="IPR045195">
    <property type="entry name" value="LOG2-like_mRING_C3HC5"/>
</dbReference>
<dbReference type="Pfam" id="PF13920">
    <property type="entry name" value="zf-C3HC4_3"/>
    <property type="match status" value="1"/>
</dbReference>
<dbReference type="Pfam" id="PF26192">
    <property type="entry name" value="RNF157-like_N"/>
    <property type="match status" value="1"/>
</dbReference>
<keyword evidence="10" id="KW-0449">Lipoprotein</keyword>
<organism evidence="15 16">
    <name type="scientific">Ceratopteris richardii</name>
    <name type="common">Triangle waterfern</name>
    <dbReference type="NCBI Taxonomy" id="49495"/>
    <lineage>
        <taxon>Eukaryota</taxon>
        <taxon>Viridiplantae</taxon>
        <taxon>Streptophyta</taxon>
        <taxon>Embryophyta</taxon>
        <taxon>Tracheophyta</taxon>
        <taxon>Polypodiopsida</taxon>
        <taxon>Polypodiidae</taxon>
        <taxon>Polypodiales</taxon>
        <taxon>Pteridineae</taxon>
        <taxon>Pteridaceae</taxon>
        <taxon>Parkerioideae</taxon>
        <taxon>Ceratopteris</taxon>
    </lineage>
</organism>
<dbReference type="SMART" id="SM00184">
    <property type="entry name" value="RING"/>
    <property type="match status" value="1"/>
</dbReference>
<dbReference type="GO" id="GO:0016567">
    <property type="term" value="P:protein ubiquitination"/>
    <property type="evidence" value="ECO:0007669"/>
    <property type="project" value="TreeGrafter"/>
</dbReference>
<comment type="pathway">
    <text evidence="2">Protein modification; protein ubiquitination.</text>
</comment>
<dbReference type="InterPro" id="IPR058981">
    <property type="entry name" value="MGRN1/RNF157-like_N"/>
</dbReference>
<feature type="domain" description="RING-type" evidence="14">
    <location>
        <begin position="313"/>
        <end position="352"/>
    </location>
</feature>
<keyword evidence="4" id="KW-0808">Transferase</keyword>
<evidence type="ECO:0000256" key="4">
    <source>
        <dbReference type="ARBA" id="ARBA00022679"/>
    </source>
</evidence>
<keyword evidence="7 12" id="KW-0863">Zinc-finger</keyword>
<dbReference type="OrthoDB" id="1711136at2759"/>
<dbReference type="EMBL" id="CM035414">
    <property type="protein sequence ID" value="KAH7430156.1"/>
    <property type="molecule type" value="Genomic_DNA"/>
</dbReference>
<evidence type="ECO:0000256" key="12">
    <source>
        <dbReference type="PROSITE-ProRule" id="PRU00175"/>
    </source>
</evidence>
<dbReference type="InterPro" id="IPR013083">
    <property type="entry name" value="Znf_RING/FYVE/PHD"/>
</dbReference>
<sequence>MGNGSSRQRRNESSVQSPQRMYSLPPGPVSFTPLPPYSSTQSSNFPSSPFYSGYNGPMQPPHFYPPGYHGYHPDYQTMPPPPRNYQTIQASNALPAPPPVVGSPSAQQHSTAQQQTITIHNAVNIKKNTITLFEDGKNPGFYLLSFSYDAEFPGSFNIFYFAKEDERDGSIKPWNLNAYVPVRLPFEKGTSNKFEQASGTGIYLDAFDTSLLEKEQPVEGCPLVIRAHISSGGDRADSACTPEEVGAALPKSVNSQVTQAVIERKDNGDCKVHVLRQIIWVDGVRYEVKELYGVESTAVDKNGYDEEDFGKECVICMSEHRDTAVLPCRHVCMCHDCASTFESQMNRCPICRQPVQSLMKIKV</sequence>
<feature type="compositionally biased region" description="Low complexity" evidence="13">
    <location>
        <begin position="37"/>
        <end position="46"/>
    </location>
</feature>
<dbReference type="FunFam" id="3.30.40.10:FF:000115">
    <property type="entry name" value="probable E3 ubiquitin-protein ligase LOG2"/>
    <property type="match status" value="1"/>
</dbReference>
<dbReference type="OMA" id="NGWPAIR"/>
<dbReference type="GO" id="GO:0061630">
    <property type="term" value="F:ubiquitin protein ligase activity"/>
    <property type="evidence" value="ECO:0007669"/>
    <property type="project" value="UniProtKB-EC"/>
</dbReference>
<evidence type="ECO:0000256" key="7">
    <source>
        <dbReference type="ARBA" id="ARBA00022771"/>
    </source>
</evidence>
<dbReference type="PANTHER" id="PTHR22996:SF0">
    <property type="entry name" value="RE60872P-RELATED"/>
    <property type="match status" value="1"/>
</dbReference>
<keyword evidence="5" id="KW-0519">Myristate</keyword>
<evidence type="ECO:0000256" key="13">
    <source>
        <dbReference type="SAM" id="MobiDB-lite"/>
    </source>
</evidence>
<dbReference type="EMBL" id="CM035414">
    <property type="protein sequence ID" value="KAH7430157.1"/>
    <property type="molecule type" value="Genomic_DNA"/>
</dbReference>
<evidence type="ECO:0000313" key="15">
    <source>
        <dbReference type="EMBL" id="KAH7430157.1"/>
    </source>
</evidence>
<feature type="region of interest" description="Disordered" evidence="13">
    <location>
        <begin position="1"/>
        <end position="46"/>
    </location>
</feature>
<evidence type="ECO:0000256" key="8">
    <source>
        <dbReference type="ARBA" id="ARBA00022786"/>
    </source>
</evidence>
<evidence type="ECO:0000256" key="3">
    <source>
        <dbReference type="ARBA" id="ARBA00012483"/>
    </source>
</evidence>
<keyword evidence="16" id="KW-1185">Reference proteome</keyword>
<keyword evidence="6" id="KW-0479">Metal-binding</keyword>
<keyword evidence="8" id="KW-0833">Ubl conjugation pathway</keyword>
<comment type="similarity">
    <text evidence="11">Belongs to the RING-type zinc finger family. LOG2 subfamily.</text>
</comment>
<feature type="compositionally biased region" description="Pro residues" evidence="13">
    <location>
        <begin position="25"/>
        <end position="36"/>
    </location>
</feature>
<proteinExistence type="inferred from homology"/>
<evidence type="ECO:0000256" key="10">
    <source>
        <dbReference type="ARBA" id="ARBA00023288"/>
    </source>
</evidence>
<dbReference type="InterPro" id="IPR001841">
    <property type="entry name" value="Znf_RING"/>
</dbReference>
<gene>
    <name evidence="15" type="ORF">KP509_09G086300</name>
</gene>
<evidence type="ECO:0000256" key="11">
    <source>
        <dbReference type="ARBA" id="ARBA00025721"/>
    </source>
</evidence>
<dbReference type="Gene3D" id="3.30.40.10">
    <property type="entry name" value="Zinc/RING finger domain, C3HC4 (zinc finger)"/>
    <property type="match status" value="1"/>
</dbReference>
<keyword evidence="9" id="KW-0862">Zinc</keyword>
<dbReference type="Proteomes" id="UP000825935">
    <property type="component" value="Chromosome 9"/>
</dbReference>
<accession>A0A8T2U308</accession>
<dbReference type="AlphaFoldDB" id="A0A8T2U308"/>
<evidence type="ECO:0000313" key="16">
    <source>
        <dbReference type="Proteomes" id="UP000825935"/>
    </source>
</evidence>